<evidence type="ECO:0000259" key="8">
    <source>
        <dbReference type="Pfam" id="PF12213"/>
    </source>
</evidence>
<reference evidence="9" key="1">
    <citation type="submission" date="2015-09" db="EMBL/GenBank/DDBJ databases">
        <title>Scylla olivacea transcriptome.</title>
        <authorList>
            <person name="Ikhwanuddin M."/>
        </authorList>
    </citation>
    <scope>NUCLEOTIDE SEQUENCE</scope>
</reference>
<evidence type="ECO:0000313" key="9">
    <source>
        <dbReference type="EMBL" id="JAI64984.1"/>
    </source>
</evidence>
<keyword evidence="5 6" id="KW-0539">Nucleus</keyword>
<dbReference type="EMBL" id="GDRN01063316">
    <property type="protein sequence ID" value="JAI64984.1"/>
    <property type="molecule type" value="Transcribed_RNA"/>
</dbReference>
<accession>A0A0N7ZCP0</accession>
<name>A0A0N7ZCP0_SCYOL</name>
<dbReference type="PANTHER" id="PTHR12708:SF0">
    <property type="entry name" value="DNA POLYMERASE EPSILON SUBUNIT 2"/>
    <property type="match status" value="1"/>
</dbReference>
<dbReference type="GO" id="GO:0006261">
    <property type="term" value="P:DNA-templated DNA replication"/>
    <property type="evidence" value="ECO:0007669"/>
    <property type="project" value="InterPro"/>
</dbReference>
<keyword evidence="3 6" id="KW-0235">DNA replication</keyword>
<feature type="domain" description="DNA polymerase epsilon subunit B N-terminal" evidence="8">
    <location>
        <begin position="3"/>
        <end position="70"/>
    </location>
</feature>
<protein>
    <recommendedName>
        <fullName evidence="6">DNA polymerase epsilon subunit</fullName>
    </recommendedName>
    <alternativeName>
        <fullName evidence="6">DNA polymerase II subunit 2</fullName>
    </alternativeName>
</protein>
<dbReference type="InterPro" id="IPR036700">
    <property type="entry name" value="BOBF_sf"/>
</dbReference>
<dbReference type="InterPro" id="IPR007185">
    <property type="entry name" value="DNA_pol_a/d/e_bsu"/>
</dbReference>
<evidence type="ECO:0000256" key="4">
    <source>
        <dbReference type="ARBA" id="ARBA00023125"/>
    </source>
</evidence>
<dbReference type="SUPFAM" id="SSF101756">
    <property type="entry name" value="Hypothetical protein YgiW"/>
    <property type="match status" value="1"/>
</dbReference>
<proteinExistence type="inferred from homology"/>
<dbReference type="InterPro" id="IPR016266">
    <property type="entry name" value="POLE2"/>
</dbReference>
<dbReference type="InterPro" id="IPR024639">
    <property type="entry name" value="DNA_pol_e_bsu_N"/>
</dbReference>
<dbReference type="Gene3D" id="1.10.8.60">
    <property type="match status" value="1"/>
</dbReference>
<dbReference type="Pfam" id="PF04042">
    <property type="entry name" value="DNA_pol_E_B"/>
    <property type="match status" value="1"/>
</dbReference>
<feature type="domain" description="DNA polymerase alpha/delta/epsilon subunit B" evidence="7">
    <location>
        <begin position="279"/>
        <end position="478"/>
    </location>
</feature>
<evidence type="ECO:0000256" key="2">
    <source>
        <dbReference type="ARBA" id="ARBA00009560"/>
    </source>
</evidence>
<evidence type="ECO:0000256" key="6">
    <source>
        <dbReference type="PIRNR" id="PIRNR000799"/>
    </source>
</evidence>
<evidence type="ECO:0000256" key="1">
    <source>
        <dbReference type="ARBA" id="ARBA00004123"/>
    </source>
</evidence>
<dbReference type="GO" id="GO:0003677">
    <property type="term" value="F:DNA binding"/>
    <property type="evidence" value="ECO:0007669"/>
    <property type="project" value="UniProtKB-UniRule"/>
</dbReference>
<evidence type="ECO:0000256" key="3">
    <source>
        <dbReference type="ARBA" id="ARBA00022705"/>
    </source>
</evidence>
<dbReference type="GO" id="GO:0042276">
    <property type="term" value="P:error-prone translesion synthesis"/>
    <property type="evidence" value="ECO:0007669"/>
    <property type="project" value="TreeGrafter"/>
</dbReference>
<comment type="subcellular location">
    <subcellularLocation>
        <location evidence="1 6">Nucleus</location>
    </subcellularLocation>
</comment>
<dbReference type="AlphaFoldDB" id="A0A0N7ZCP0"/>
<dbReference type="GO" id="GO:0008622">
    <property type="term" value="C:epsilon DNA polymerase complex"/>
    <property type="evidence" value="ECO:0007669"/>
    <property type="project" value="UniProtKB-UniRule"/>
</dbReference>
<dbReference type="PIRSF" id="PIRSF000799">
    <property type="entry name" value="DNA_pol_eps_2"/>
    <property type="match status" value="1"/>
</dbReference>
<comment type="similarity">
    <text evidence="2 6">Belongs to the DNA polymerase epsilon subunit B family.</text>
</comment>
<keyword evidence="4 6" id="KW-0238">DNA-binding</keyword>
<evidence type="ECO:0000259" key="7">
    <source>
        <dbReference type="Pfam" id="PF04042"/>
    </source>
</evidence>
<comment type="function">
    <text evidence="6">Participates in DNA repair and in chromosomal DNA replication.</text>
</comment>
<sequence length="519" mass="58630">MPTKKELIWSFQLHGMHLRGDAASYLSELLEPLPREEHKKWVEAVVDAMYKIPLASNEITREAIHKAAQEVGNEENDELDNILEVIDIYKIPRLIYNEARGKFTLESTVAHNLHGQAADKTALFMNRYSMIYSRTSNHELFRQQAMTRKDPSMTYSLTKVVSLVGTNQQIKVLVLGLLTKLVEGKYHLEDDTGNVEVDLTNAHFKDGLFTVNSILLVEGWFDNNVLHAEAIGMPPPEPAKVSRERMGLNNENYFGGSRRKSVKATERLMQLEQNPEAMFVVISDVWLDVIEVMEKLQVMFTGYANFPPVAFILCGNFFSKRQVSKQMSEVRKAFGALGSLIAGFPNLVENTKFIFVPGPTDLGPSGIFPRPPILQYATELLRKAVPSACFATNPCRLVYCTQEIVILREDMVARMCRNCVHFPQDGDVPAHVGKTMVNQGHLAPLSLFAMPVYWALDHCLMLHPTPDVIIVADKDSFTTSYNEANIFSPGSFVSSDFSFKVYYPATRQVEESQIREEER</sequence>
<dbReference type="Pfam" id="PF12213">
    <property type="entry name" value="Dpoe2NT"/>
    <property type="match status" value="1"/>
</dbReference>
<evidence type="ECO:0000256" key="5">
    <source>
        <dbReference type="ARBA" id="ARBA00023242"/>
    </source>
</evidence>
<dbReference type="PANTHER" id="PTHR12708">
    <property type="entry name" value="DNA POLYMERASE EPSILON SUBUNIT B"/>
    <property type="match status" value="1"/>
</dbReference>
<organism evidence="9">
    <name type="scientific">Scylla olivacea</name>
    <name type="common">Orange mud crab</name>
    <name type="synonym">Cancer olivacea</name>
    <dbReference type="NCBI Taxonomy" id="85551"/>
    <lineage>
        <taxon>Eukaryota</taxon>
        <taxon>Metazoa</taxon>
        <taxon>Ecdysozoa</taxon>
        <taxon>Arthropoda</taxon>
        <taxon>Crustacea</taxon>
        <taxon>Multicrustacea</taxon>
        <taxon>Malacostraca</taxon>
        <taxon>Eumalacostraca</taxon>
        <taxon>Eucarida</taxon>
        <taxon>Decapoda</taxon>
        <taxon>Pleocyemata</taxon>
        <taxon>Brachyura</taxon>
        <taxon>Eubrachyura</taxon>
        <taxon>Portunoidea</taxon>
        <taxon>Portunidae</taxon>
        <taxon>Portuninae</taxon>
        <taxon>Scylla</taxon>
    </lineage>
</organism>